<reference evidence="1 2" key="1">
    <citation type="submission" date="2024-01" db="EMBL/GenBank/DDBJ databases">
        <title>Complete genome of Cladobotryum mycophilum ATHUM6906.</title>
        <authorList>
            <person name="Christinaki A.C."/>
            <person name="Myridakis A.I."/>
            <person name="Kouvelis V.N."/>
        </authorList>
    </citation>
    <scope>NUCLEOTIDE SEQUENCE [LARGE SCALE GENOMIC DNA]</scope>
    <source>
        <strain evidence="1 2">ATHUM6906</strain>
    </source>
</reference>
<evidence type="ECO:0000313" key="2">
    <source>
        <dbReference type="Proteomes" id="UP001338125"/>
    </source>
</evidence>
<name>A0ABR0S8M4_9HYPO</name>
<accession>A0ABR0S8M4</accession>
<proteinExistence type="predicted"/>
<dbReference type="EMBL" id="JAVFKD010000016">
    <property type="protein sequence ID" value="KAK5988187.1"/>
    <property type="molecule type" value="Genomic_DNA"/>
</dbReference>
<keyword evidence="2" id="KW-1185">Reference proteome</keyword>
<comment type="caution">
    <text evidence="1">The sequence shown here is derived from an EMBL/GenBank/DDBJ whole genome shotgun (WGS) entry which is preliminary data.</text>
</comment>
<protein>
    <submittedName>
        <fullName evidence="1">Uncharacterized protein</fullName>
    </submittedName>
</protein>
<evidence type="ECO:0000313" key="1">
    <source>
        <dbReference type="EMBL" id="KAK5988187.1"/>
    </source>
</evidence>
<sequence length="213" mass="23958">MAVAVGEYSVSHFQSLPSLEAVRANFSNLDGDELVKNVFKDFFVEHGMDRKFGLTMIHRHFDLAPGEKLVDYDGTSVPWQGPDRGLSAPQPCIWAFSANGELKPTEFRYSEAGNFTMGEDELLFIQKFKALLESYGATEVFGLCLYPGDDFNGLCEITVGRANINLKPADWPKTLKAVDTAWFFSEPVWKRGCRCFCDDYASDHSHNRHVLTV</sequence>
<gene>
    <name evidence="1" type="ORF">PT974_12327</name>
</gene>
<organism evidence="1 2">
    <name type="scientific">Cladobotryum mycophilum</name>
    <dbReference type="NCBI Taxonomy" id="491253"/>
    <lineage>
        <taxon>Eukaryota</taxon>
        <taxon>Fungi</taxon>
        <taxon>Dikarya</taxon>
        <taxon>Ascomycota</taxon>
        <taxon>Pezizomycotina</taxon>
        <taxon>Sordariomycetes</taxon>
        <taxon>Hypocreomycetidae</taxon>
        <taxon>Hypocreales</taxon>
        <taxon>Hypocreaceae</taxon>
        <taxon>Cladobotryum</taxon>
    </lineage>
</organism>
<dbReference type="Proteomes" id="UP001338125">
    <property type="component" value="Unassembled WGS sequence"/>
</dbReference>